<dbReference type="EMBL" id="RJJQ01000001">
    <property type="protein sequence ID" value="RNI25423.1"/>
    <property type="molecule type" value="Genomic_DNA"/>
</dbReference>
<dbReference type="AlphaFoldDB" id="A0A3M9MKL1"/>
<reference evidence="2 3" key="1">
    <citation type="submission" date="2018-11" db="EMBL/GenBank/DDBJ databases">
        <title>Draft genome of Simplicispira Flexivirga sp. BO-16.</title>
        <authorList>
            <person name="Im W.T."/>
        </authorList>
    </citation>
    <scope>NUCLEOTIDE SEQUENCE [LARGE SCALE GENOMIC DNA]</scope>
    <source>
        <strain evidence="2 3">BO-16</strain>
    </source>
</reference>
<sequence>MERVARTRWTPDHISRIEKPMLSLQPRGGYVVADVKRQLDRVASLMRAGQPVPPISTAGLRQARFREGYSPESVKALFDNVAEWQRQLSQQQEAVEVAAGERPAPERAGLTWSREQQVWVREITFVSTRFGSSYETDQVDDFLDNVLRAMANGEPLPDIRSAQFHMARPGRGGYDAAAVDHFLDQLERIRPLS</sequence>
<keyword evidence="3" id="KW-1185">Reference proteome</keyword>
<keyword evidence="1" id="KW-0175">Coiled coil</keyword>
<protein>
    <submittedName>
        <fullName evidence="2">DivIVA domain-containing protein</fullName>
    </submittedName>
</protein>
<feature type="coiled-coil region" evidence="1">
    <location>
        <begin position="74"/>
        <end position="101"/>
    </location>
</feature>
<evidence type="ECO:0000313" key="2">
    <source>
        <dbReference type="EMBL" id="RNI25423.1"/>
    </source>
</evidence>
<evidence type="ECO:0000256" key="1">
    <source>
        <dbReference type="SAM" id="Coils"/>
    </source>
</evidence>
<proteinExistence type="predicted"/>
<dbReference type="InterPro" id="IPR019933">
    <property type="entry name" value="DivIVA_domain"/>
</dbReference>
<evidence type="ECO:0000313" key="3">
    <source>
        <dbReference type="Proteomes" id="UP000271678"/>
    </source>
</evidence>
<organism evidence="2 3">
    <name type="scientific">Flexivirga caeni</name>
    <dbReference type="NCBI Taxonomy" id="2294115"/>
    <lineage>
        <taxon>Bacteria</taxon>
        <taxon>Bacillati</taxon>
        <taxon>Actinomycetota</taxon>
        <taxon>Actinomycetes</taxon>
        <taxon>Micrococcales</taxon>
        <taxon>Dermacoccaceae</taxon>
        <taxon>Flexivirga</taxon>
    </lineage>
</organism>
<comment type="caution">
    <text evidence="2">The sequence shown here is derived from an EMBL/GenBank/DDBJ whole genome shotgun (WGS) entry which is preliminary data.</text>
</comment>
<dbReference type="Proteomes" id="UP000271678">
    <property type="component" value="Unassembled WGS sequence"/>
</dbReference>
<name>A0A3M9MKL1_9MICO</name>
<accession>A0A3M9MKL1</accession>
<gene>
    <name evidence="2" type="ORF">EFY87_02040</name>
</gene>
<dbReference type="NCBIfam" id="TIGR03544">
    <property type="entry name" value="DivI1A_domain"/>
    <property type="match status" value="1"/>
</dbReference>